<evidence type="ECO:0000256" key="1">
    <source>
        <dbReference type="SAM" id="Phobius"/>
    </source>
</evidence>
<organism evidence="3 4">
    <name type="scientific">Blastomyces percursus</name>
    <dbReference type="NCBI Taxonomy" id="1658174"/>
    <lineage>
        <taxon>Eukaryota</taxon>
        <taxon>Fungi</taxon>
        <taxon>Dikarya</taxon>
        <taxon>Ascomycota</taxon>
        <taxon>Pezizomycotina</taxon>
        <taxon>Eurotiomycetes</taxon>
        <taxon>Eurotiomycetidae</taxon>
        <taxon>Onygenales</taxon>
        <taxon>Ajellomycetaceae</taxon>
        <taxon>Blastomyces</taxon>
    </lineage>
</organism>
<proteinExistence type="predicted"/>
<reference evidence="3 4" key="1">
    <citation type="submission" date="2015-08" db="EMBL/GenBank/DDBJ databases">
        <title>Emmonsia species relationships and genome sequence.</title>
        <authorList>
            <person name="Cuomo C.A."/>
            <person name="Schwartz I.S."/>
            <person name="Kenyon C."/>
            <person name="De Hoog G.S."/>
            <person name="Govender N.P."/>
            <person name="Botha A."/>
            <person name="Moreno L."/>
            <person name="De Vries M."/>
            <person name="Munoz J.F."/>
            <person name="Stielow J.B."/>
        </authorList>
    </citation>
    <scope>NUCLEOTIDE SEQUENCE [LARGE SCALE GENOMIC DNA]</scope>
    <source>
        <strain evidence="3 4">EI222</strain>
    </source>
</reference>
<dbReference type="GO" id="GO:0005975">
    <property type="term" value="P:carbohydrate metabolic process"/>
    <property type="evidence" value="ECO:0007669"/>
    <property type="project" value="InterPro"/>
</dbReference>
<keyword evidence="1" id="KW-0812">Transmembrane</keyword>
<dbReference type="SUPFAM" id="SSF51445">
    <property type="entry name" value="(Trans)glycosidases"/>
    <property type="match status" value="1"/>
</dbReference>
<dbReference type="Proteomes" id="UP000242791">
    <property type="component" value="Unassembled WGS sequence"/>
</dbReference>
<feature type="domain" description="Glycoside hydrolase family 2 catalytic" evidence="2">
    <location>
        <begin position="3"/>
        <end position="55"/>
    </location>
</feature>
<dbReference type="InterPro" id="IPR017853">
    <property type="entry name" value="GH"/>
</dbReference>
<comment type="caution">
    <text evidence="3">The sequence shown here is derived from an EMBL/GenBank/DDBJ whole genome shotgun (WGS) entry which is preliminary data.</text>
</comment>
<dbReference type="AlphaFoldDB" id="A0A1J9R8I7"/>
<evidence type="ECO:0000313" key="4">
    <source>
        <dbReference type="Proteomes" id="UP000242791"/>
    </source>
</evidence>
<keyword evidence="1" id="KW-1133">Transmembrane helix</keyword>
<dbReference type="VEuPathDB" id="FungiDB:ACJ73_04335"/>
<dbReference type="Pfam" id="PF02836">
    <property type="entry name" value="Glyco_hydro_2_C"/>
    <property type="match status" value="1"/>
</dbReference>
<feature type="transmembrane region" description="Helical" evidence="1">
    <location>
        <begin position="202"/>
        <end position="227"/>
    </location>
</feature>
<dbReference type="InterPro" id="IPR051913">
    <property type="entry name" value="GH2_Domain-Containing"/>
</dbReference>
<dbReference type="InterPro" id="IPR006103">
    <property type="entry name" value="Glyco_hydro_2_cat"/>
</dbReference>
<name>A0A1J9R8I7_9EURO</name>
<dbReference type="Gene3D" id="3.20.20.80">
    <property type="entry name" value="Glycosidases"/>
    <property type="match status" value="1"/>
</dbReference>
<dbReference type="PANTHER" id="PTHR42732">
    <property type="entry name" value="BETA-GALACTOSIDASE"/>
    <property type="match status" value="1"/>
</dbReference>
<evidence type="ECO:0000259" key="2">
    <source>
        <dbReference type="Pfam" id="PF02836"/>
    </source>
</evidence>
<evidence type="ECO:0000313" key="3">
    <source>
        <dbReference type="EMBL" id="OJD24308.1"/>
    </source>
</evidence>
<dbReference type="GO" id="GO:0004553">
    <property type="term" value="F:hydrolase activity, hydrolyzing O-glycosyl compounds"/>
    <property type="evidence" value="ECO:0007669"/>
    <property type="project" value="InterPro"/>
</dbReference>
<protein>
    <recommendedName>
        <fullName evidence="2">Glycoside hydrolase family 2 catalytic domain-containing protein</fullName>
    </recommendedName>
</protein>
<sequence length="235" mass="27227">MASVKRDINHPSIVTWTPINESWGYRELKDSVQQQNHIHSLYYMTKSLDPTRSVNDNCGWEHVCDLSTFHDYSDGPALANTCKSMDGILDNKGGRHTFRPKIQKARVLYYRKRPRRPACQAGKSFDGRRQRWPLLVNVEQEVNGLYTFDRKAKLKPDLVKDINYRAKKLYFESIDSKGLKQALANIQAYGNYRARPRKKCTFLVLSGQIAATSNYMVRIIIVSSFWVRLNYGSEK</sequence>
<dbReference type="PANTHER" id="PTHR42732:SF4">
    <property type="entry name" value="BETA-MANNOSIDASE"/>
    <property type="match status" value="1"/>
</dbReference>
<dbReference type="STRING" id="1658174.A0A1J9R8I7"/>
<dbReference type="EMBL" id="LGTZ01000590">
    <property type="protein sequence ID" value="OJD24308.1"/>
    <property type="molecule type" value="Genomic_DNA"/>
</dbReference>
<dbReference type="OrthoDB" id="408320at2759"/>
<accession>A0A1J9R8I7</accession>
<gene>
    <name evidence="3" type="ORF">ACJ73_04335</name>
</gene>
<keyword evidence="1" id="KW-0472">Membrane</keyword>
<keyword evidence="4" id="KW-1185">Reference proteome</keyword>